<name>A0A9P6JFH7_9FUNG</name>
<gene>
    <name evidence="1" type="ORF">BGZ65_011352</name>
</gene>
<sequence>MSASPSALPSHIKWTPFKEFTDHHADRFWADRSLRINSEVSAKQAARTSQIVGLKQSELGFEKYFSSIGAPVKLSSGSLSESGEAKFCTKRPASEVLEADEGDESGTVASNNGRPHKKVAFLDDFEFSSKSGSDYIQSNPSSAGSSLTPFDLRFIDHLVGPGTTSSRLNTTNAHLIIEEVDHSEKLMDARRSMLKKQSDITEVSELLTINFIFDANFLKRHLSTDASSHLLSVPLPIPSESERRLLSDCSVFAASHSFQDTKTFVRDKIQTGGKSITAEILRSYTERPNLWLHNTSYPTPPPTLVQNEDSYTQAIVKCIIFGVVNDLELLDH</sequence>
<organism evidence="1 2">
    <name type="scientific">Modicella reniformis</name>
    <dbReference type="NCBI Taxonomy" id="1440133"/>
    <lineage>
        <taxon>Eukaryota</taxon>
        <taxon>Fungi</taxon>
        <taxon>Fungi incertae sedis</taxon>
        <taxon>Mucoromycota</taxon>
        <taxon>Mortierellomycotina</taxon>
        <taxon>Mortierellomycetes</taxon>
        <taxon>Mortierellales</taxon>
        <taxon>Mortierellaceae</taxon>
        <taxon>Modicella</taxon>
    </lineage>
</organism>
<proteinExistence type="predicted"/>
<protein>
    <submittedName>
        <fullName evidence="1">Uncharacterized protein</fullName>
    </submittedName>
</protein>
<comment type="caution">
    <text evidence="1">The sequence shown here is derived from an EMBL/GenBank/DDBJ whole genome shotgun (WGS) entry which is preliminary data.</text>
</comment>
<dbReference type="Proteomes" id="UP000749646">
    <property type="component" value="Unassembled WGS sequence"/>
</dbReference>
<evidence type="ECO:0000313" key="1">
    <source>
        <dbReference type="EMBL" id="KAF9970154.1"/>
    </source>
</evidence>
<reference evidence="1" key="1">
    <citation type="journal article" date="2020" name="Fungal Divers.">
        <title>Resolving the Mortierellaceae phylogeny through synthesis of multi-gene phylogenetics and phylogenomics.</title>
        <authorList>
            <person name="Vandepol N."/>
            <person name="Liber J."/>
            <person name="Desiro A."/>
            <person name="Na H."/>
            <person name="Kennedy M."/>
            <person name="Barry K."/>
            <person name="Grigoriev I.V."/>
            <person name="Miller A.N."/>
            <person name="O'Donnell K."/>
            <person name="Stajich J.E."/>
            <person name="Bonito G."/>
        </authorList>
    </citation>
    <scope>NUCLEOTIDE SEQUENCE</scope>
    <source>
        <strain evidence="1">MES-2147</strain>
    </source>
</reference>
<keyword evidence="2" id="KW-1185">Reference proteome</keyword>
<evidence type="ECO:0000313" key="2">
    <source>
        <dbReference type="Proteomes" id="UP000749646"/>
    </source>
</evidence>
<dbReference type="OrthoDB" id="2440396at2759"/>
<dbReference type="EMBL" id="JAAAHW010005045">
    <property type="protein sequence ID" value="KAF9970154.1"/>
    <property type="molecule type" value="Genomic_DNA"/>
</dbReference>
<feature type="non-terminal residue" evidence="1">
    <location>
        <position position="1"/>
    </location>
</feature>
<accession>A0A9P6JFH7</accession>
<dbReference type="AlphaFoldDB" id="A0A9P6JFH7"/>